<dbReference type="Proteomes" id="UP000235145">
    <property type="component" value="Unassembled WGS sequence"/>
</dbReference>
<comment type="caution">
    <text evidence="7">The sequence shown here is derived from an EMBL/GenBank/DDBJ whole genome shotgun (WGS) entry which is preliminary data.</text>
</comment>
<evidence type="ECO:0000256" key="5">
    <source>
        <dbReference type="SAM" id="MobiDB-lite"/>
    </source>
</evidence>
<name>A0A9R1UJ00_LACSA</name>
<evidence type="ECO:0000256" key="2">
    <source>
        <dbReference type="ARBA" id="ARBA00022771"/>
    </source>
</evidence>
<gene>
    <name evidence="7" type="ORF">LSAT_V11C900459000</name>
</gene>
<evidence type="ECO:0000259" key="6">
    <source>
        <dbReference type="PROSITE" id="PS50966"/>
    </source>
</evidence>
<dbReference type="InterPro" id="IPR018289">
    <property type="entry name" value="MULE_transposase_dom"/>
</dbReference>
<sequence>MGEYEALNLGFEVVFSNQINQPTMSSSMPSPDGLYPIVELNFKGVFLRNPFSYNHGINFTFNDHDFSGMTYGECITFIKRFMQESIKKLYYCEPGKPLISGITAIANDEDYDGFIFHAYGTDGKICMYVDHDGQGIEDWLGSEIEEEDEDDSCIDGGENEDKIDNLTDVDVDFNEDIVTMNRTKGDEFLNRLCGEEEERNDNNINDHDGHEEDANVTQQHSIFNELVPWKKQIPIPGMRFKDPYQLKSMLCNYAVANGYQLFFEKNDRKILLVKCFKGECSFRLWASWMSDEASFQIKSLKPVHKYARKYKLGSMVTYAWIGSHYTREFLLRQKMSVRKLRTAMSQKFGIYVSVGQCRRAKKYALQLIDGTLVEHYAKLWSYVEEISISNPGRTVKLDVNHMPDGKNYFSKFYVCFDALKKGWKEGCRKIKGLDGCFLKGICKRELLCAIGRDANNGIYPIAWAVVCVENKENWRWFLDLLIDDLGLNLGYGYSVIYDQHKGLIEAVKELLPCVEHRQCAKHISQNLRKRYSGAQYESIFWKACKATTEVDFKVAMKELEVLDPKTNYHHARGVEDVYDGEGVQEEMQGSRMGNQICPTIREIVNDIKKGLIHYQFEVRGTTDAYEVDLEERTCSCMLWKLNGISCVHSVAPISFMNRDVESYVDKMFSSITSMKAYKFRLAPMNGSNLCPATDYTLPLPPVRRTMPGRPSTRRKRDATETPNQLSEGIQGWEKQKCSLCKIEGHNKRACTLTRPLKTKAKRKTKQGVGEALNEDNDGNQSNAVNDGGAVNDAGEAVNEVHVQQDYDEVELTPLEFDASANGEPSQVHVQEQESRETPLATLLKKIRRKKSERIIKLKLGKKVGGADAPGNS</sequence>
<keyword evidence="1" id="KW-0479">Metal-binding</keyword>
<dbReference type="Pfam" id="PF03108">
    <property type="entry name" value="DBD_Tnp_Mut"/>
    <property type="match status" value="1"/>
</dbReference>
<evidence type="ECO:0000256" key="4">
    <source>
        <dbReference type="PROSITE-ProRule" id="PRU00325"/>
    </source>
</evidence>
<keyword evidence="2 4" id="KW-0863">Zinc-finger</keyword>
<dbReference type="InterPro" id="IPR006564">
    <property type="entry name" value="Znf_PMZ"/>
</dbReference>
<reference evidence="7 8" key="1">
    <citation type="journal article" date="2017" name="Nat. Commun.">
        <title>Genome assembly with in vitro proximity ligation data and whole-genome triplication in lettuce.</title>
        <authorList>
            <person name="Reyes-Chin-Wo S."/>
            <person name="Wang Z."/>
            <person name="Yang X."/>
            <person name="Kozik A."/>
            <person name="Arikit S."/>
            <person name="Song C."/>
            <person name="Xia L."/>
            <person name="Froenicke L."/>
            <person name="Lavelle D.O."/>
            <person name="Truco M.J."/>
            <person name="Xia R."/>
            <person name="Zhu S."/>
            <person name="Xu C."/>
            <person name="Xu H."/>
            <person name="Xu X."/>
            <person name="Cox K."/>
            <person name="Korf I."/>
            <person name="Meyers B.C."/>
            <person name="Michelmore R.W."/>
        </authorList>
    </citation>
    <scope>NUCLEOTIDE SEQUENCE [LARGE SCALE GENOMIC DNA]</scope>
    <source>
        <strain evidence="8">cv. Salinas</strain>
        <tissue evidence="7">Seedlings</tissue>
    </source>
</reference>
<keyword evidence="3" id="KW-0862">Zinc</keyword>
<organism evidence="7 8">
    <name type="scientific">Lactuca sativa</name>
    <name type="common">Garden lettuce</name>
    <dbReference type="NCBI Taxonomy" id="4236"/>
    <lineage>
        <taxon>Eukaryota</taxon>
        <taxon>Viridiplantae</taxon>
        <taxon>Streptophyta</taxon>
        <taxon>Embryophyta</taxon>
        <taxon>Tracheophyta</taxon>
        <taxon>Spermatophyta</taxon>
        <taxon>Magnoliopsida</taxon>
        <taxon>eudicotyledons</taxon>
        <taxon>Gunneridae</taxon>
        <taxon>Pentapetalae</taxon>
        <taxon>asterids</taxon>
        <taxon>campanulids</taxon>
        <taxon>Asterales</taxon>
        <taxon>Asteraceae</taxon>
        <taxon>Cichorioideae</taxon>
        <taxon>Cichorieae</taxon>
        <taxon>Lactucinae</taxon>
        <taxon>Lactuca</taxon>
    </lineage>
</organism>
<feature type="domain" description="SWIM-type" evidence="6">
    <location>
        <begin position="625"/>
        <end position="657"/>
    </location>
</feature>
<evidence type="ECO:0000256" key="3">
    <source>
        <dbReference type="ARBA" id="ARBA00022833"/>
    </source>
</evidence>
<proteinExistence type="predicted"/>
<feature type="region of interest" description="Disordered" evidence="5">
    <location>
        <begin position="760"/>
        <end position="791"/>
    </location>
</feature>
<dbReference type="PANTHER" id="PTHR31973">
    <property type="entry name" value="POLYPROTEIN, PUTATIVE-RELATED"/>
    <property type="match status" value="1"/>
</dbReference>
<evidence type="ECO:0000313" key="7">
    <source>
        <dbReference type="EMBL" id="KAJ0188131.1"/>
    </source>
</evidence>
<accession>A0A9R1UJ00</accession>
<dbReference type="EMBL" id="NBSK02000009">
    <property type="protein sequence ID" value="KAJ0188131.1"/>
    <property type="molecule type" value="Genomic_DNA"/>
</dbReference>
<dbReference type="SMART" id="SM00575">
    <property type="entry name" value="ZnF_PMZ"/>
    <property type="match status" value="1"/>
</dbReference>
<evidence type="ECO:0000256" key="1">
    <source>
        <dbReference type="ARBA" id="ARBA00022723"/>
    </source>
</evidence>
<keyword evidence="8" id="KW-1185">Reference proteome</keyword>
<dbReference type="InterPro" id="IPR004332">
    <property type="entry name" value="Transposase_MuDR"/>
</dbReference>
<feature type="region of interest" description="Disordered" evidence="5">
    <location>
        <begin position="699"/>
        <end position="728"/>
    </location>
</feature>
<dbReference type="GO" id="GO:0008270">
    <property type="term" value="F:zinc ion binding"/>
    <property type="evidence" value="ECO:0007669"/>
    <property type="project" value="UniProtKB-KW"/>
</dbReference>
<dbReference type="InterPro" id="IPR007527">
    <property type="entry name" value="Znf_SWIM"/>
</dbReference>
<dbReference type="PANTHER" id="PTHR31973:SF189">
    <property type="entry name" value="TRANSPOSASE, MUDR, PLANT, MULE TRANSPOSASE DOMAIN PROTEIN-RELATED"/>
    <property type="match status" value="1"/>
</dbReference>
<evidence type="ECO:0000313" key="8">
    <source>
        <dbReference type="Proteomes" id="UP000235145"/>
    </source>
</evidence>
<dbReference type="Pfam" id="PF10551">
    <property type="entry name" value="MULE"/>
    <property type="match status" value="1"/>
</dbReference>
<dbReference type="AlphaFoldDB" id="A0A9R1UJ00"/>
<protein>
    <recommendedName>
        <fullName evidence="6">SWIM-type domain-containing protein</fullName>
    </recommendedName>
</protein>
<dbReference type="PROSITE" id="PS50966">
    <property type="entry name" value="ZF_SWIM"/>
    <property type="match status" value="1"/>
</dbReference>